<feature type="compositionally biased region" description="Low complexity" evidence="1">
    <location>
        <begin position="1164"/>
        <end position="1177"/>
    </location>
</feature>
<feature type="region of interest" description="Disordered" evidence="1">
    <location>
        <begin position="1624"/>
        <end position="1749"/>
    </location>
</feature>
<protein>
    <recommendedName>
        <fullName evidence="4">GGDEF domain-containing protein, diguanylate cyclase (C-di-GMP synthetase) or its enzymatically inactive variants</fullName>
    </recommendedName>
</protein>
<feature type="compositionally biased region" description="Low complexity" evidence="1">
    <location>
        <begin position="721"/>
        <end position="732"/>
    </location>
</feature>
<feature type="compositionally biased region" description="Low complexity" evidence="1">
    <location>
        <begin position="863"/>
        <end position="883"/>
    </location>
</feature>
<dbReference type="InterPro" id="IPR029787">
    <property type="entry name" value="Nucleotide_cyclase"/>
</dbReference>
<feature type="compositionally biased region" description="Pro residues" evidence="1">
    <location>
        <begin position="1094"/>
        <end position="1104"/>
    </location>
</feature>
<feature type="region of interest" description="Disordered" evidence="1">
    <location>
        <begin position="368"/>
        <end position="399"/>
    </location>
</feature>
<name>A0A1H0KJG6_9PSEU</name>
<gene>
    <name evidence="2" type="ORF">SAMN05192558_103510</name>
</gene>
<feature type="compositionally biased region" description="Basic and acidic residues" evidence="1">
    <location>
        <begin position="554"/>
        <end position="564"/>
    </location>
</feature>
<feature type="compositionally biased region" description="Basic and acidic residues" evidence="1">
    <location>
        <begin position="1387"/>
        <end position="1397"/>
    </location>
</feature>
<feature type="compositionally biased region" description="Low complexity" evidence="1">
    <location>
        <begin position="1305"/>
        <end position="1326"/>
    </location>
</feature>
<feature type="region of interest" description="Disordered" evidence="1">
    <location>
        <begin position="615"/>
        <end position="986"/>
    </location>
</feature>
<feature type="compositionally biased region" description="Low complexity" evidence="1">
    <location>
        <begin position="1105"/>
        <end position="1121"/>
    </location>
</feature>
<dbReference type="Gene3D" id="3.30.70.270">
    <property type="match status" value="1"/>
</dbReference>
<proteinExistence type="predicted"/>
<feature type="compositionally biased region" description="Low complexity" evidence="1">
    <location>
        <begin position="618"/>
        <end position="648"/>
    </location>
</feature>
<feature type="region of interest" description="Disordered" evidence="1">
    <location>
        <begin position="1004"/>
        <end position="1611"/>
    </location>
</feature>
<feature type="compositionally biased region" description="Basic and acidic residues" evidence="1">
    <location>
        <begin position="1497"/>
        <end position="1543"/>
    </location>
</feature>
<feature type="compositionally biased region" description="Basic and acidic residues" evidence="1">
    <location>
        <begin position="1216"/>
        <end position="1241"/>
    </location>
</feature>
<feature type="compositionally biased region" description="Pro residues" evidence="1">
    <location>
        <begin position="807"/>
        <end position="862"/>
    </location>
</feature>
<feature type="compositionally biased region" description="Low complexity" evidence="1">
    <location>
        <begin position="1591"/>
        <end position="1605"/>
    </location>
</feature>
<sequence>MAAWNELPVDGGSVECDALVEVADRLRWSVPELTVQFAMRALKADADQAVRTRAHSLLAPSLVTLGRHAEAVEPALAALRAATAGGQIERSARLRVAIAACARALGEPLTGCEVLRPVLQTKSAKPATRAVALGQFVTCAAHVGGRDDLEDALAEAERLLASDDGLSQDARRVEGALLGVRSASYHRRHGDTEAAADTARAGLAMLAKLHDPTAEGGRVRARLTLELVCALLDEGHLDEAVQAAEPVLSEPVRAAAAPAIGRLRLALATRVHIPAGRTDVGRTLLCDVVYTADRHGLDSLLADAWTFLAHADEQADHPTEALHALRSARAAEYRHMRAVDLARHRLSTEFGLEQRPERVVSQLRTIVRSGAPTRPQPVNLPEQAARRQPAEDKPSRTTRGGTFALTLVSVAPVGTAPAIEPAEPPVPVGGDVALNALASHVRDLAPDKAELLRTDLGEFAVLLPQTTHAEAEHLAATIRDRAIESAWLVDDQGRDLAIRTGVATQPAAGDSPRDGVDALLDAARDALSRPFAPRTEPSNPDVAETSHPISSGADSEHPDFERPGSPRLASARADLDHPDPPPSKPETEFPDFGLPDLGFPDFALVDFAFGEFGGRSFADTPAAGPDPAPDQATPTATPSAAESPAAEPKAPPVSEPAATPVPEVADEPQGVSALLEAARSGMREQLSEPTAADAPLPRRRRRAADPEDTAAATDQSRVEEATAGPSAGSASADLVADAEAKPAATDSPSRRDRGVVEAEEVATAPVSDAQALLSRFGIEPRGGGGRRRAPDEDPYASMSYDDSATTPPVPEPDNVPEPPEGPNIPTPPERPPLPVEPTPAPSPTPDEVPAPEPAPDVEPPPSTADMLARLSALAAPAVDAEAAQSGALPHRRAAPAEPTSTDSSVVEDRPGRRSRERVADPTSHDGSATQGTPGGSRRSRQQAPETEQSAAAVVPGLDRAGETTRAEPPRFPEADTGLADVESDEERATAVSSEWLGFSALRGVGLAGGTPLTQPESVVAPFPPADATASVIETRGGDRGADADPHGSATGPRTAPQTQRAAADHPTGPAVADAPQTAPVTRDPVTSPAALPDTAPPAAAPPAPAGVATPAAAPVTPTGSPGRPGSTVDGGSEDAARYTEASRSSGVFDVPDSGAAQSTAPPGRSESAASAVVASSRAARRAAADSTPAGDAYSAIARAAAAPGDPLKPSRASRRASAESDSHSSAAHEDSAAPTGRRVEPSVRLTRRASAEPLDATSDVSSRQESRGSTEATEPPTHAGSPEPAGRRSREEPLGGSARQASSDTTGTPAEPARTTAAAAGQLQSRASRRAAEQADASSVSATELPAETLAAKASTVAAQPSDAAQGSGPVVVREPAAKAEPPATATEERAREHHTFGQEPAAVARERDSGERAAVVRERATFGEESAVARDRDSAAREAAAVARERETFGQESVARGHDSATGERAAVVRERATFGEESAVARDHGSAAREAAAGARERETFGQESVARGHDSATGERPAVVRERATFGEESAVARDHDSAARKPAAVAHEGATSARERAAQERDSTTREPAAVDQERDGAVRERDTATREPAAVAQEPAVAREPAPPVDVIPGAARSAAAAAWARRTAGKPDEERARRLSAIDGGSQAAAVRRTARRERSSSGLAELLAEAMVAYQETTQPPPTPSGTWAADARAVDDIPAPPEEQPSGGRRRAPEDAAPPATGNTRSNFRGRHRSSEWAPADIDSG</sequence>
<evidence type="ECO:0000256" key="1">
    <source>
        <dbReference type="SAM" id="MobiDB-lite"/>
    </source>
</evidence>
<feature type="compositionally biased region" description="Low complexity" evidence="1">
    <location>
        <begin position="1370"/>
        <end position="1386"/>
    </location>
</feature>
<feature type="compositionally biased region" description="Basic and acidic residues" evidence="1">
    <location>
        <begin position="1576"/>
        <end position="1590"/>
    </location>
</feature>
<feature type="compositionally biased region" description="Low complexity" evidence="1">
    <location>
        <begin position="1189"/>
        <end position="1202"/>
    </location>
</feature>
<feature type="compositionally biased region" description="Basic and acidic residues" evidence="1">
    <location>
        <begin position="906"/>
        <end position="923"/>
    </location>
</feature>
<feature type="compositionally biased region" description="Basic and acidic residues" evidence="1">
    <location>
        <begin position="1444"/>
        <end position="1489"/>
    </location>
</feature>
<keyword evidence="3" id="KW-1185">Reference proteome</keyword>
<dbReference type="InterPro" id="IPR043128">
    <property type="entry name" value="Rev_trsase/Diguanyl_cyclase"/>
</dbReference>
<dbReference type="SUPFAM" id="SSF55073">
    <property type="entry name" value="Nucleotide cyclase"/>
    <property type="match status" value="1"/>
</dbReference>
<feature type="compositionally biased region" description="Basic and acidic residues" evidence="1">
    <location>
        <begin position="1557"/>
        <end position="1569"/>
    </location>
</feature>
<feature type="compositionally biased region" description="Basic and acidic residues" evidence="1">
    <location>
        <begin position="1035"/>
        <end position="1045"/>
    </location>
</feature>
<dbReference type="STRING" id="504798.SAMN05421871_102539"/>
<dbReference type="EMBL" id="FNJB01000003">
    <property type="protein sequence ID" value="SDO56079.1"/>
    <property type="molecule type" value="Genomic_DNA"/>
</dbReference>
<feature type="compositionally biased region" description="Basic and acidic residues" evidence="1">
    <location>
        <begin position="384"/>
        <end position="395"/>
    </location>
</feature>
<feature type="compositionally biased region" description="Basic and acidic residues" evidence="1">
    <location>
        <begin position="959"/>
        <end position="973"/>
    </location>
</feature>
<accession>A0A1H0KJG6</accession>
<feature type="region of interest" description="Disordered" evidence="1">
    <location>
        <begin position="529"/>
        <end position="594"/>
    </location>
</feature>
<reference evidence="3" key="1">
    <citation type="submission" date="2016-10" db="EMBL/GenBank/DDBJ databases">
        <authorList>
            <person name="Varghese N."/>
            <person name="Submissions S."/>
        </authorList>
    </citation>
    <scope>NUCLEOTIDE SEQUENCE [LARGE SCALE GENOMIC DNA]</scope>
    <source>
        <strain evidence="3">IBRC-M 10655</strain>
    </source>
</reference>
<evidence type="ECO:0000313" key="3">
    <source>
        <dbReference type="Proteomes" id="UP000199651"/>
    </source>
</evidence>
<feature type="compositionally biased region" description="Basic and acidic residues" evidence="1">
    <location>
        <begin position="1405"/>
        <end position="1437"/>
    </location>
</feature>
<evidence type="ECO:0008006" key="4">
    <source>
        <dbReference type="Google" id="ProtNLM"/>
    </source>
</evidence>
<dbReference type="Proteomes" id="UP000199651">
    <property type="component" value="Unassembled WGS sequence"/>
</dbReference>
<evidence type="ECO:0000313" key="2">
    <source>
        <dbReference type="EMBL" id="SDO56079.1"/>
    </source>
</evidence>
<organism evidence="2 3">
    <name type="scientific">Actinokineospora alba</name>
    <dbReference type="NCBI Taxonomy" id="504798"/>
    <lineage>
        <taxon>Bacteria</taxon>
        <taxon>Bacillati</taxon>
        <taxon>Actinomycetota</taxon>
        <taxon>Actinomycetes</taxon>
        <taxon>Pseudonocardiales</taxon>
        <taxon>Pseudonocardiaceae</taxon>
        <taxon>Actinokineospora</taxon>
    </lineage>
</organism>